<sequence>MEEKEDLYANIDLNKVYEYSEMPDKVSGRCDNCGSVKFKSSVGGGKFLREYTNCGTKKNI</sequence>
<name>A0ABD7X314_PRIAR</name>
<evidence type="ECO:0000313" key="3">
    <source>
        <dbReference type="Proteomes" id="UP001220217"/>
    </source>
</evidence>
<evidence type="ECO:0000259" key="1">
    <source>
        <dbReference type="Pfam" id="PF26372"/>
    </source>
</evidence>
<evidence type="ECO:0000313" key="2">
    <source>
        <dbReference type="EMBL" id="WEA46792.1"/>
    </source>
</evidence>
<dbReference type="RefSeq" id="WP_275037487.1">
    <property type="nucleotide sequence ID" value="NZ_CP118718.1"/>
</dbReference>
<feature type="domain" description="DUF8096" evidence="1">
    <location>
        <begin position="15"/>
        <end position="58"/>
    </location>
</feature>
<dbReference type="Pfam" id="PF26372">
    <property type="entry name" value="DUF8096"/>
    <property type="match status" value="1"/>
</dbReference>
<gene>
    <name evidence="2" type="ORF">PWO00_12770</name>
</gene>
<accession>A0ABD7X314</accession>
<reference evidence="2 3" key="1">
    <citation type="submission" date="2023-02" db="EMBL/GenBank/DDBJ databases">
        <title>Complete genome sequence of Priestia aryabhattai G5MAi6, a methanol-tolerant strain isolated from tap water in Hong Kong.</title>
        <authorList>
            <person name="Leung K.M."/>
            <person name="Lai G.K.K."/>
            <person name="Griffin S.D.J."/>
        </authorList>
    </citation>
    <scope>NUCLEOTIDE SEQUENCE [LARGE SCALE GENOMIC DNA]</scope>
    <source>
        <strain evidence="2 3">G5MAi6</strain>
    </source>
</reference>
<protein>
    <recommendedName>
        <fullName evidence="1">DUF8096 domain-containing protein</fullName>
    </recommendedName>
</protein>
<dbReference type="InterPro" id="IPR058409">
    <property type="entry name" value="DUF8096"/>
</dbReference>
<dbReference type="EMBL" id="CP118718">
    <property type="protein sequence ID" value="WEA46792.1"/>
    <property type="molecule type" value="Genomic_DNA"/>
</dbReference>
<dbReference type="Proteomes" id="UP001220217">
    <property type="component" value="Chromosome"/>
</dbReference>
<dbReference type="AlphaFoldDB" id="A0ABD7X314"/>
<organism evidence="2 3">
    <name type="scientific">Priestia aryabhattai</name>
    <name type="common">Bacillus aryabhattai</name>
    <dbReference type="NCBI Taxonomy" id="412384"/>
    <lineage>
        <taxon>Bacteria</taxon>
        <taxon>Bacillati</taxon>
        <taxon>Bacillota</taxon>
        <taxon>Bacilli</taxon>
        <taxon>Bacillales</taxon>
        <taxon>Bacillaceae</taxon>
        <taxon>Priestia</taxon>
    </lineage>
</organism>
<proteinExistence type="predicted"/>